<evidence type="ECO:0000313" key="1">
    <source>
        <dbReference type="EMBL" id="OZG48839.1"/>
    </source>
</evidence>
<dbReference type="Proteomes" id="UP000216454">
    <property type="component" value="Unassembled WGS sequence"/>
</dbReference>
<comment type="caution">
    <text evidence="1">The sequence shown here is derived from an EMBL/GenBank/DDBJ whole genome shotgun (WGS) entry which is preliminary data.</text>
</comment>
<reference evidence="1 2" key="1">
    <citation type="journal article" date="2017" name="BMC Genomics">
        <title>Comparative genomic and phylogenomic analyses of the Bifidobacteriaceae family.</title>
        <authorList>
            <person name="Lugli G.A."/>
            <person name="Milani C."/>
            <person name="Turroni F."/>
            <person name="Duranti S."/>
            <person name="Mancabelli L."/>
            <person name="Mangifesta M."/>
            <person name="Ferrario C."/>
            <person name="Modesto M."/>
            <person name="Mattarelli P."/>
            <person name="Jiri K."/>
            <person name="van Sinderen D."/>
            <person name="Ventura M."/>
        </authorList>
    </citation>
    <scope>NUCLEOTIDE SEQUENCE [LARGE SCALE GENOMIC DNA]</scope>
    <source>
        <strain evidence="1 2">DSM 24744</strain>
    </source>
</reference>
<organism evidence="1 2">
    <name type="scientific">Pseudoscardovia suis</name>
    <dbReference type="NCBI Taxonomy" id="987063"/>
    <lineage>
        <taxon>Bacteria</taxon>
        <taxon>Bacillati</taxon>
        <taxon>Actinomycetota</taxon>
        <taxon>Actinomycetes</taxon>
        <taxon>Bifidobacteriales</taxon>
        <taxon>Bifidobacteriaceae</taxon>
        <taxon>Pseudoscardovia</taxon>
    </lineage>
</organism>
<dbReference type="RefSeq" id="WP_094691970.1">
    <property type="nucleotide sequence ID" value="NZ_MWWQ01000019.1"/>
</dbReference>
<accession>A0A261EPQ7</accession>
<gene>
    <name evidence="1" type="ORF">PSSU_1663</name>
</gene>
<dbReference type="EMBL" id="MWWQ01000019">
    <property type="protein sequence ID" value="OZG48839.1"/>
    <property type="molecule type" value="Genomic_DNA"/>
</dbReference>
<protein>
    <submittedName>
        <fullName evidence="1">Uncharacterized protein</fullName>
    </submittedName>
</protein>
<proteinExistence type="predicted"/>
<keyword evidence="2" id="KW-1185">Reference proteome</keyword>
<name>A0A261EPQ7_9BIFI</name>
<dbReference type="AlphaFoldDB" id="A0A261EPQ7"/>
<evidence type="ECO:0000313" key="2">
    <source>
        <dbReference type="Proteomes" id="UP000216454"/>
    </source>
</evidence>
<sequence length="84" mass="9065">MTKKKYNANREIMQADSVSSLGGGVFTYTFDLTDGMSMPVRVLTGEDGEPFSFPPVMRVSKTGLAKAFEKLHGIGLAVMQPAAH</sequence>